<sequence>MASNLKVHMLRLLPGQEVKEALEEYVRRHAPRGVFVMTCCGSVTSATLRLAANTNGETNKIKTFNQHFEVLSLSGTLSKGGTHLHICLSDNEGGTVGGHVMGGLRVFTTMEVALGEPLDLTLDRTFDASTGFPELTVTRDAEGSGSQD</sequence>
<dbReference type="PANTHER" id="PTHR34988">
    <property type="entry name" value="PROTEIN, PUTATIVE-RELATED"/>
    <property type="match status" value="1"/>
</dbReference>
<proteinExistence type="predicted"/>
<dbReference type="EMBL" id="GDRN01091074">
    <property type="protein sequence ID" value="JAI60339.1"/>
    <property type="molecule type" value="Transcribed_RNA"/>
</dbReference>
<dbReference type="CDD" id="cd11378">
    <property type="entry name" value="DUF296"/>
    <property type="match status" value="1"/>
</dbReference>
<dbReference type="Gene3D" id="3.30.1330.80">
    <property type="entry name" value="Hypothetical protein, similar to alpha- acetolactate decarboxylase, domain 2"/>
    <property type="match status" value="1"/>
</dbReference>
<dbReference type="EMBL" id="GDRN01091075">
    <property type="protein sequence ID" value="JAI60338.1"/>
    <property type="molecule type" value="Transcribed_RNA"/>
</dbReference>
<dbReference type="AlphaFoldDB" id="A0A0P4W8Z5"/>
<evidence type="ECO:0000259" key="1">
    <source>
        <dbReference type="PROSITE" id="PS51742"/>
    </source>
</evidence>
<dbReference type="SUPFAM" id="SSF117856">
    <property type="entry name" value="AF0104/ALDC/Ptd012-like"/>
    <property type="match status" value="1"/>
</dbReference>
<evidence type="ECO:0000313" key="2">
    <source>
        <dbReference type="EMBL" id="JAI60339.1"/>
    </source>
</evidence>
<dbReference type="Pfam" id="PF03479">
    <property type="entry name" value="PCC"/>
    <property type="match status" value="1"/>
</dbReference>
<dbReference type="InterPro" id="IPR005175">
    <property type="entry name" value="PPC_dom"/>
</dbReference>
<dbReference type="PROSITE" id="PS51742">
    <property type="entry name" value="PPC"/>
    <property type="match status" value="1"/>
</dbReference>
<organism evidence="2">
    <name type="scientific">Scylla olivacea</name>
    <name type="common">Orange mud crab</name>
    <name type="synonym">Cancer olivacea</name>
    <dbReference type="NCBI Taxonomy" id="85551"/>
    <lineage>
        <taxon>Eukaryota</taxon>
        <taxon>Metazoa</taxon>
        <taxon>Ecdysozoa</taxon>
        <taxon>Arthropoda</taxon>
        <taxon>Crustacea</taxon>
        <taxon>Multicrustacea</taxon>
        <taxon>Malacostraca</taxon>
        <taxon>Eumalacostraca</taxon>
        <taxon>Eucarida</taxon>
        <taxon>Decapoda</taxon>
        <taxon>Pleocyemata</taxon>
        <taxon>Brachyura</taxon>
        <taxon>Eubrachyura</taxon>
        <taxon>Portunoidea</taxon>
        <taxon>Portunidae</taxon>
        <taxon>Portuninae</taxon>
        <taxon>Scylla</taxon>
    </lineage>
</organism>
<name>A0A0P4W8Z5_SCYOL</name>
<feature type="domain" description="PPC" evidence="1">
    <location>
        <begin position="2"/>
        <end position="138"/>
    </location>
</feature>
<protein>
    <recommendedName>
        <fullName evidence="1">PPC domain-containing protein</fullName>
    </recommendedName>
</protein>
<reference evidence="2" key="1">
    <citation type="submission" date="2015-09" db="EMBL/GenBank/DDBJ databases">
        <title>Scylla olivacea transcriptome.</title>
        <authorList>
            <person name="Ikhwanuddin M."/>
        </authorList>
    </citation>
    <scope>NUCLEOTIDE SEQUENCE</scope>
</reference>
<accession>A0A0P4W8Z5</accession>
<dbReference type="PANTHER" id="PTHR34988:SF1">
    <property type="entry name" value="DNA-BINDING PROTEIN"/>
    <property type="match status" value="1"/>
</dbReference>